<dbReference type="InterPro" id="IPR006553">
    <property type="entry name" value="Leu-rich_rpt_Cys-con_subtyp"/>
</dbReference>
<dbReference type="AlphaFoldDB" id="A0A137P517"/>
<reference evidence="2 3" key="1">
    <citation type="journal article" date="2015" name="Genome Biol. Evol.">
        <title>Phylogenomic analyses indicate that early fungi evolved digesting cell walls of algal ancestors of land plants.</title>
        <authorList>
            <person name="Chang Y."/>
            <person name="Wang S."/>
            <person name="Sekimoto S."/>
            <person name="Aerts A.L."/>
            <person name="Choi C."/>
            <person name="Clum A."/>
            <person name="LaButti K.M."/>
            <person name="Lindquist E.A."/>
            <person name="Yee Ngan C."/>
            <person name="Ohm R.A."/>
            <person name="Salamov A.A."/>
            <person name="Grigoriev I.V."/>
            <person name="Spatafora J.W."/>
            <person name="Berbee M.L."/>
        </authorList>
    </citation>
    <scope>NUCLEOTIDE SEQUENCE [LARGE SCALE GENOMIC DNA]</scope>
    <source>
        <strain evidence="2 3">NRRL 28638</strain>
    </source>
</reference>
<dbReference type="GO" id="GO:0019005">
    <property type="term" value="C:SCF ubiquitin ligase complex"/>
    <property type="evidence" value="ECO:0007669"/>
    <property type="project" value="TreeGrafter"/>
</dbReference>
<organism evidence="2 3">
    <name type="scientific">Conidiobolus coronatus (strain ATCC 28846 / CBS 209.66 / NRRL 28638)</name>
    <name type="common">Delacroixia coronata</name>
    <dbReference type="NCBI Taxonomy" id="796925"/>
    <lineage>
        <taxon>Eukaryota</taxon>
        <taxon>Fungi</taxon>
        <taxon>Fungi incertae sedis</taxon>
        <taxon>Zoopagomycota</taxon>
        <taxon>Entomophthoromycotina</taxon>
        <taxon>Entomophthoromycetes</taxon>
        <taxon>Entomophthorales</taxon>
        <taxon>Ancylistaceae</taxon>
        <taxon>Conidiobolus</taxon>
    </lineage>
</organism>
<dbReference type="OrthoDB" id="421226at2759"/>
<dbReference type="EMBL" id="KQ964512">
    <property type="protein sequence ID" value="KXN70107.1"/>
    <property type="molecule type" value="Genomic_DNA"/>
</dbReference>
<dbReference type="OMA" id="MCGQLNN"/>
<feature type="region of interest" description="Disordered" evidence="1">
    <location>
        <begin position="79"/>
        <end position="101"/>
    </location>
</feature>
<dbReference type="PANTHER" id="PTHR13318">
    <property type="entry name" value="PARTNER OF PAIRED, ISOFORM B-RELATED"/>
    <property type="match status" value="1"/>
</dbReference>
<evidence type="ECO:0000256" key="1">
    <source>
        <dbReference type="SAM" id="MobiDB-lite"/>
    </source>
</evidence>
<feature type="compositionally biased region" description="Polar residues" evidence="1">
    <location>
        <begin position="21"/>
        <end position="39"/>
    </location>
</feature>
<accession>A0A137P517</accession>
<gene>
    <name evidence="2" type="ORF">CONCODRAFT_58616</name>
</gene>
<dbReference type="SUPFAM" id="SSF52047">
    <property type="entry name" value="RNI-like"/>
    <property type="match status" value="1"/>
</dbReference>
<feature type="compositionally biased region" description="Polar residues" evidence="1">
    <location>
        <begin position="79"/>
        <end position="91"/>
    </location>
</feature>
<evidence type="ECO:0000313" key="2">
    <source>
        <dbReference type="EMBL" id="KXN70107.1"/>
    </source>
</evidence>
<dbReference type="Gene3D" id="3.80.10.10">
    <property type="entry name" value="Ribonuclease Inhibitor"/>
    <property type="match status" value="2"/>
</dbReference>
<dbReference type="Proteomes" id="UP000070444">
    <property type="component" value="Unassembled WGS sequence"/>
</dbReference>
<dbReference type="GO" id="GO:0031146">
    <property type="term" value="P:SCF-dependent proteasomal ubiquitin-dependent protein catabolic process"/>
    <property type="evidence" value="ECO:0007669"/>
    <property type="project" value="TreeGrafter"/>
</dbReference>
<proteinExistence type="predicted"/>
<dbReference type="InterPro" id="IPR032675">
    <property type="entry name" value="LRR_dom_sf"/>
</dbReference>
<dbReference type="SMART" id="SM00367">
    <property type="entry name" value="LRR_CC"/>
    <property type="match status" value="4"/>
</dbReference>
<evidence type="ECO:0000313" key="3">
    <source>
        <dbReference type="Proteomes" id="UP000070444"/>
    </source>
</evidence>
<protein>
    <submittedName>
        <fullName evidence="2">RNI-like protein</fullName>
    </submittedName>
</protein>
<feature type="region of interest" description="Disordered" evidence="1">
    <location>
        <begin position="1"/>
        <end position="61"/>
    </location>
</feature>
<dbReference type="STRING" id="796925.A0A137P517"/>
<keyword evidence="3" id="KW-1185">Reference proteome</keyword>
<name>A0A137P517_CONC2</name>
<sequence>MVRSSRNNRDTDKRGVRGPTSALTTFLQERGITTTNLGNGYTPRTDRVTRSQRTQTAEDEEPPIVETISVRVTRSVSTIPANNQESTAENTKVSASSSKKKANIIKRKPLNFDQDISPTPNHPKAHFSSKNRGPGIQLCLICGCRFIPTSNCKYSVEGGGYLCLGCSNQDRENRTNHRLLKKIKRESRLKTGCDWFEDNLVPKLEDLCIQTTCENIFQINSLEGIGDFMLEKISKILSKHRKINSEVLELFLQPNMSYLCLFDCARLMEPDIAKIVSKCSSLETLKLYFCGRMNDPLTYVFSNGFHNITELTLHGTFLVTKNGFSNLFEGLGPKLDKLSIQQAPLFNVESMKSLVENCRGLSYLDLSNCEAVNKDCILLLSQGPNHGKAHAKSSKGKKNLDDSALLPILHVIGSGLESLKLDGWTKLTEASITKGIEPCCKSLVELSLEGAEEITPEAWCYLFNSKLGGTNEVTGLHHLNLANCSIENNDKVLLSILRQNVETLQTLNLSGWDSLTHEGIKEAFSDFPPSNLTHVNFSWCREMCDPLAELIVNASDNLKEISVWGCHKITTWFKGNHGLKIVGRECDTL</sequence>